<dbReference type="SUPFAM" id="SSF53474">
    <property type="entry name" value="alpha/beta-Hydrolases"/>
    <property type="match status" value="1"/>
</dbReference>
<dbReference type="PANTHER" id="PTHR11487">
    <property type="entry name" value="THIOESTERASE"/>
    <property type="match status" value="1"/>
</dbReference>
<gene>
    <name evidence="3" type="ORF">CP972_11135</name>
</gene>
<dbReference type="PANTHER" id="PTHR11487:SF0">
    <property type="entry name" value="S-ACYL FATTY ACID SYNTHASE THIOESTERASE, MEDIUM CHAIN"/>
    <property type="match status" value="1"/>
</dbReference>
<accession>A0ABX6AWK4</accession>
<evidence type="ECO:0000313" key="4">
    <source>
        <dbReference type="Proteomes" id="UP000326041"/>
    </source>
</evidence>
<dbReference type="Gene3D" id="3.40.50.1820">
    <property type="entry name" value="alpha/beta hydrolase"/>
    <property type="match status" value="1"/>
</dbReference>
<proteinExistence type="inferred from homology"/>
<protein>
    <submittedName>
        <fullName evidence="3">Thioesterase</fullName>
    </submittedName>
</protein>
<evidence type="ECO:0000313" key="3">
    <source>
        <dbReference type="EMBL" id="QEV06160.1"/>
    </source>
</evidence>
<sequence length="258" mass="27300">MSATGDPPRARWFTGSEAGHDAPYTVFVFPHAGGSAAQYRSWSATLPPEFETRFVQLPGRQERLREEAMDDLDSIVEALQDPFEGELDGRPYLLFGHSFGALLAYRLAVALVADGGPAPALLGASGWAPGPGTGPSRERVADMSDEELLDRVAELGMMPRGVALDPATLATVLPALRGDLLAAGGFQDDLAPAPCPVAAYGGTDDPLLPAGGMDAWARRGSPFLGSTLFPGGHFYLFDHAVAVQHSLGRHLRRLAPTV</sequence>
<reference evidence="3 4" key="1">
    <citation type="submission" date="2017-09" db="EMBL/GenBank/DDBJ databases">
        <authorList>
            <person name="Lee N."/>
            <person name="Cho B.-K."/>
        </authorList>
    </citation>
    <scope>NUCLEOTIDE SEQUENCE [LARGE SCALE GENOMIC DNA]</scope>
    <source>
        <strain evidence="3 4">ATCC 13879</strain>
    </source>
</reference>
<dbReference type="InterPro" id="IPR012223">
    <property type="entry name" value="TEII"/>
</dbReference>
<dbReference type="InterPro" id="IPR001031">
    <property type="entry name" value="Thioesterase"/>
</dbReference>
<dbReference type="GeneID" id="95535108"/>
<feature type="domain" description="Thioesterase" evidence="2">
    <location>
        <begin position="25"/>
        <end position="243"/>
    </location>
</feature>
<dbReference type="InterPro" id="IPR029058">
    <property type="entry name" value="AB_hydrolase_fold"/>
</dbReference>
<dbReference type="RefSeq" id="WP_055605730.1">
    <property type="nucleotide sequence ID" value="NZ_CP023697.1"/>
</dbReference>
<dbReference type="Pfam" id="PF00975">
    <property type="entry name" value="Thioesterase"/>
    <property type="match status" value="1"/>
</dbReference>
<dbReference type="Proteomes" id="UP000326041">
    <property type="component" value="Chromosome"/>
</dbReference>
<evidence type="ECO:0000256" key="1">
    <source>
        <dbReference type="ARBA" id="ARBA00007169"/>
    </source>
</evidence>
<organism evidence="3 4">
    <name type="scientific">Streptomyces prasinus</name>
    <dbReference type="NCBI Taxonomy" id="67345"/>
    <lineage>
        <taxon>Bacteria</taxon>
        <taxon>Bacillati</taxon>
        <taxon>Actinomycetota</taxon>
        <taxon>Actinomycetes</taxon>
        <taxon>Kitasatosporales</taxon>
        <taxon>Streptomycetaceae</taxon>
        <taxon>Streptomyces</taxon>
    </lineage>
</organism>
<comment type="similarity">
    <text evidence="1">Belongs to the thioesterase family.</text>
</comment>
<evidence type="ECO:0000259" key="2">
    <source>
        <dbReference type="Pfam" id="PF00975"/>
    </source>
</evidence>
<name>A0ABX6AWK4_9ACTN</name>
<keyword evidence="4" id="KW-1185">Reference proteome</keyword>
<dbReference type="EMBL" id="CP023697">
    <property type="protein sequence ID" value="QEV06160.1"/>
    <property type="molecule type" value="Genomic_DNA"/>
</dbReference>